<feature type="compositionally biased region" description="Low complexity" evidence="1">
    <location>
        <begin position="94"/>
        <end position="103"/>
    </location>
</feature>
<keyword evidence="3" id="KW-1185">Reference proteome</keyword>
<proteinExistence type="predicted"/>
<dbReference type="Proteomes" id="UP000887023">
    <property type="component" value="Chromosome"/>
</dbReference>
<name>A0ABX8SCY9_9ACTN</name>
<reference evidence="2" key="1">
    <citation type="submission" date="2021-07" db="EMBL/GenBank/DDBJ databases">
        <title>Candidatus Kaistella beijingensis sp. nov. isolated from a municipal wastewater treatment plant is involved in sludge foaming.</title>
        <authorList>
            <person name="Song Y."/>
            <person name="Liu S.-J."/>
        </authorList>
    </citation>
    <scope>NUCLEOTIDE SEQUENCE</scope>
    <source>
        <strain evidence="2">DSM 43998</strain>
    </source>
</reference>
<evidence type="ECO:0000256" key="1">
    <source>
        <dbReference type="SAM" id="MobiDB-lite"/>
    </source>
</evidence>
<accession>A0ABX8SCY9</accession>
<dbReference type="EMBL" id="CP079105">
    <property type="protein sequence ID" value="QXQ14822.1"/>
    <property type="molecule type" value="Genomic_DNA"/>
</dbReference>
<evidence type="ECO:0000313" key="3">
    <source>
        <dbReference type="Proteomes" id="UP000887023"/>
    </source>
</evidence>
<dbReference type="RefSeq" id="WP_174522085.1">
    <property type="nucleotide sequence ID" value="NZ_CBCRUZ010000014.1"/>
</dbReference>
<feature type="region of interest" description="Disordered" evidence="1">
    <location>
        <begin position="48"/>
        <end position="103"/>
    </location>
</feature>
<gene>
    <name evidence="2" type="ORF">KV203_05425</name>
</gene>
<evidence type="ECO:0000313" key="2">
    <source>
        <dbReference type="EMBL" id="QXQ14822.1"/>
    </source>
</evidence>
<protein>
    <submittedName>
        <fullName evidence="2">DUF2510 domain-containing protein</fullName>
    </submittedName>
</protein>
<organism evidence="2 3">
    <name type="scientific">Skermania pinensis</name>
    <dbReference type="NCBI Taxonomy" id="39122"/>
    <lineage>
        <taxon>Bacteria</taxon>
        <taxon>Bacillati</taxon>
        <taxon>Actinomycetota</taxon>
        <taxon>Actinomycetes</taxon>
        <taxon>Mycobacteriales</taxon>
        <taxon>Gordoniaceae</taxon>
        <taxon>Skermania</taxon>
    </lineage>
</organism>
<feature type="compositionally biased region" description="Low complexity" evidence="1">
    <location>
        <begin position="50"/>
        <end position="86"/>
    </location>
</feature>
<sequence length="202" mass="20068">MNTPPPTLSPPTTPKPRRRWLWIVGGVLAGLLVLGAIGNAIDNGDDAAAESDTTAPAASAASASTSHTIPASSSTGTTSSTSAAAPTSPPPARPAADPRCAPAAPGVTATITAGLTAAGYQLTNPTVITDSGVTYFGATIADAGGKVRERSDVWIIRGGVPYASTGGARNNTTFAEASDVLGISPGDELVQAVDSCVVEQTR</sequence>